<keyword evidence="3 5" id="KW-0133">Cell shape</keyword>
<evidence type="ECO:0000256" key="1">
    <source>
        <dbReference type="ARBA" id="ARBA00009369"/>
    </source>
</evidence>
<dbReference type="InterPro" id="IPR042177">
    <property type="entry name" value="Cell/Rod_1"/>
</dbReference>
<keyword evidence="6" id="KW-0175">Coiled coil</keyword>
<dbReference type="Gene3D" id="2.40.10.340">
    <property type="entry name" value="Rod shape-determining protein MreC, domain 1"/>
    <property type="match status" value="1"/>
</dbReference>
<evidence type="ECO:0000313" key="9">
    <source>
        <dbReference type="Proteomes" id="UP000823900"/>
    </source>
</evidence>
<feature type="coiled-coil region" evidence="6">
    <location>
        <begin position="66"/>
        <end position="93"/>
    </location>
</feature>
<dbReference type="GO" id="GO:0008360">
    <property type="term" value="P:regulation of cell shape"/>
    <property type="evidence" value="ECO:0007669"/>
    <property type="project" value="UniProtKB-KW"/>
</dbReference>
<accession>A0A9D2KLS6</accession>
<sequence length="287" mass="31062">MESKRSKYILICLTILCILLIGVTSINSSVLAPLRTGIGYVLIPVQSGVNRVGLAIYNSLSDYSSLKGALEENKQLKEQIASLVEDNNRLQAESFELSRLRKLYQLDEEYMQYSKVGARVIAKDSGDWFQVFRVDKGSADGIKEDMNVIAGGGLVGIVTDVGPNYATVRSIIDDSSRVGAMALQSGANCIVAGDLKLYQEGRLRITDIPKEGDLKEGDKIITSNISSVFLPGILIGYAADITVDSNQLTKSGYLIPVAEFDTLQEVLIITDLKSDLMAEPAAESGAE</sequence>
<dbReference type="PIRSF" id="PIRSF038471">
    <property type="entry name" value="MreC"/>
    <property type="match status" value="1"/>
</dbReference>
<dbReference type="Proteomes" id="UP000823900">
    <property type="component" value="Unassembled WGS sequence"/>
</dbReference>
<comment type="function">
    <text evidence="5">Involved in formation and maintenance of cell shape.</text>
</comment>
<evidence type="ECO:0000259" key="7">
    <source>
        <dbReference type="Pfam" id="PF04085"/>
    </source>
</evidence>
<dbReference type="PANTHER" id="PTHR34138">
    <property type="entry name" value="CELL SHAPE-DETERMINING PROTEIN MREC"/>
    <property type="match status" value="1"/>
</dbReference>
<reference evidence="8" key="1">
    <citation type="journal article" date="2021" name="PeerJ">
        <title>Extensive microbial diversity within the chicken gut microbiome revealed by metagenomics and culture.</title>
        <authorList>
            <person name="Gilroy R."/>
            <person name="Ravi A."/>
            <person name="Getino M."/>
            <person name="Pursley I."/>
            <person name="Horton D.L."/>
            <person name="Alikhan N.F."/>
            <person name="Baker D."/>
            <person name="Gharbi K."/>
            <person name="Hall N."/>
            <person name="Watson M."/>
            <person name="Adriaenssens E.M."/>
            <person name="Foster-Nyarko E."/>
            <person name="Jarju S."/>
            <person name="Secka A."/>
            <person name="Antonio M."/>
            <person name="Oren A."/>
            <person name="Chaudhuri R.R."/>
            <person name="La Ragione R."/>
            <person name="Hildebrand F."/>
            <person name="Pallen M.J."/>
        </authorList>
    </citation>
    <scope>NUCLEOTIDE SEQUENCE</scope>
    <source>
        <strain evidence="8">CHK178-16964</strain>
    </source>
</reference>
<evidence type="ECO:0000256" key="5">
    <source>
        <dbReference type="PIRNR" id="PIRNR038471"/>
    </source>
</evidence>
<dbReference type="InterPro" id="IPR007221">
    <property type="entry name" value="MreC"/>
</dbReference>
<evidence type="ECO:0000256" key="4">
    <source>
        <dbReference type="ARBA" id="ARBA00032089"/>
    </source>
</evidence>
<dbReference type="InterPro" id="IPR042175">
    <property type="entry name" value="Cell/Rod_MreC_2"/>
</dbReference>
<feature type="domain" description="Rod shape-determining protein MreC beta-barrel core" evidence="7">
    <location>
        <begin position="120"/>
        <end position="269"/>
    </location>
</feature>
<evidence type="ECO:0000256" key="3">
    <source>
        <dbReference type="ARBA" id="ARBA00022960"/>
    </source>
</evidence>
<dbReference type="Pfam" id="PF04085">
    <property type="entry name" value="MreC"/>
    <property type="match status" value="1"/>
</dbReference>
<evidence type="ECO:0000313" key="8">
    <source>
        <dbReference type="EMBL" id="HJA70597.1"/>
    </source>
</evidence>
<proteinExistence type="inferred from homology"/>
<protein>
    <recommendedName>
        <fullName evidence="2 5">Cell shape-determining protein MreC</fullName>
    </recommendedName>
    <alternativeName>
        <fullName evidence="4 5">Cell shape protein MreC</fullName>
    </alternativeName>
</protein>
<dbReference type="PANTHER" id="PTHR34138:SF1">
    <property type="entry name" value="CELL SHAPE-DETERMINING PROTEIN MREC"/>
    <property type="match status" value="1"/>
</dbReference>
<dbReference type="NCBIfam" id="TIGR00219">
    <property type="entry name" value="mreC"/>
    <property type="match status" value="1"/>
</dbReference>
<reference evidence="8" key="2">
    <citation type="submission" date="2021-04" db="EMBL/GenBank/DDBJ databases">
        <authorList>
            <person name="Gilroy R."/>
        </authorList>
    </citation>
    <scope>NUCLEOTIDE SEQUENCE</scope>
    <source>
        <strain evidence="8">CHK178-16964</strain>
    </source>
</reference>
<organism evidence="8 9">
    <name type="scientific">Candidatus Lachnoclostridium stercoravium</name>
    <dbReference type="NCBI Taxonomy" id="2838633"/>
    <lineage>
        <taxon>Bacteria</taxon>
        <taxon>Bacillati</taxon>
        <taxon>Bacillota</taxon>
        <taxon>Clostridia</taxon>
        <taxon>Lachnospirales</taxon>
        <taxon>Lachnospiraceae</taxon>
    </lineage>
</organism>
<dbReference type="GO" id="GO:0005886">
    <property type="term" value="C:plasma membrane"/>
    <property type="evidence" value="ECO:0007669"/>
    <property type="project" value="TreeGrafter"/>
</dbReference>
<dbReference type="AlphaFoldDB" id="A0A9D2KLS6"/>
<dbReference type="EMBL" id="DWZA01000029">
    <property type="protein sequence ID" value="HJA70597.1"/>
    <property type="molecule type" value="Genomic_DNA"/>
</dbReference>
<dbReference type="InterPro" id="IPR055342">
    <property type="entry name" value="MreC_beta-barrel_core"/>
</dbReference>
<evidence type="ECO:0000256" key="6">
    <source>
        <dbReference type="SAM" id="Coils"/>
    </source>
</evidence>
<gene>
    <name evidence="8" type="primary">mreC</name>
    <name evidence="8" type="ORF">IAA07_03325</name>
</gene>
<comment type="caution">
    <text evidence="8">The sequence shown here is derived from an EMBL/GenBank/DDBJ whole genome shotgun (WGS) entry which is preliminary data.</text>
</comment>
<dbReference type="Gene3D" id="2.40.10.350">
    <property type="entry name" value="Rod shape-determining protein MreC, domain 2"/>
    <property type="match status" value="1"/>
</dbReference>
<evidence type="ECO:0000256" key="2">
    <source>
        <dbReference type="ARBA" id="ARBA00013855"/>
    </source>
</evidence>
<name>A0A9D2KLS6_9FIRM</name>
<comment type="similarity">
    <text evidence="1 5">Belongs to the MreC family.</text>
</comment>